<evidence type="ECO:0000313" key="3">
    <source>
        <dbReference type="EMBL" id="QZD94223.1"/>
    </source>
</evidence>
<dbReference type="Pfam" id="PF03544">
    <property type="entry name" value="TonB_C"/>
    <property type="match status" value="1"/>
</dbReference>
<keyword evidence="1" id="KW-0732">Signal</keyword>
<name>A0ABX8ZYZ6_9SPHN</name>
<dbReference type="Gene3D" id="3.30.1150.10">
    <property type="match status" value="1"/>
</dbReference>
<organism evidence="3 4">
    <name type="scientific">Qipengyuania gelatinilytica</name>
    <dbReference type="NCBI Taxonomy" id="2867231"/>
    <lineage>
        <taxon>Bacteria</taxon>
        <taxon>Pseudomonadati</taxon>
        <taxon>Pseudomonadota</taxon>
        <taxon>Alphaproteobacteria</taxon>
        <taxon>Sphingomonadales</taxon>
        <taxon>Erythrobacteraceae</taxon>
        <taxon>Qipengyuania</taxon>
    </lineage>
</organism>
<evidence type="ECO:0000256" key="1">
    <source>
        <dbReference type="SAM" id="SignalP"/>
    </source>
</evidence>
<accession>A0ABX8ZYZ6</accession>
<keyword evidence="4" id="KW-1185">Reference proteome</keyword>
<proteinExistence type="predicted"/>
<dbReference type="PROSITE" id="PS52015">
    <property type="entry name" value="TONB_CTD"/>
    <property type="match status" value="1"/>
</dbReference>
<reference evidence="3 4" key="1">
    <citation type="submission" date="2021-08" db="EMBL/GenBank/DDBJ databases">
        <title>Comparative Genomics Analysis of the Genus Qipengyuania Reveals Extensive Genetic Diversity and Metabolic Versatility, Including the Description of Fifteen Novel Species.</title>
        <authorList>
            <person name="Liu Y."/>
        </authorList>
    </citation>
    <scope>NUCLEOTIDE SEQUENCE [LARGE SCALE GENOMIC DNA]</scope>
    <source>
        <strain evidence="3 4">1NDH1</strain>
    </source>
</reference>
<dbReference type="Proteomes" id="UP000824321">
    <property type="component" value="Chromosome"/>
</dbReference>
<dbReference type="EMBL" id="CP081294">
    <property type="protein sequence ID" value="QZD94223.1"/>
    <property type="molecule type" value="Genomic_DNA"/>
</dbReference>
<dbReference type="RefSeq" id="WP_221429972.1">
    <property type="nucleotide sequence ID" value="NZ_CP081294.1"/>
</dbReference>
<dbReference type="SUPFAM" id="SSF74653">
    <property type="entry name" value="TolA/TonB C-terminal domain"/>
    <property type="match status" value="1"/>
</dbReference>
<gene>
    <name evidence="3" type="ORF">K3136_08950</name>
</gene>
<protein>
    <submittedName>
        <fullName evidence="3">Energy transducer TonB</fullName>
    </submittedName>
</protein>
<feature type="signal peptide" evidence="1">
    <location>
        <begin position="1"/>
        <end position="20"/>
    </location>
</feature>
<sequence length="298" mass="32361">MRKFALPLLAGAALASSAMAVEPDAPEALKPDGQWRLSTLEDGCSVTRDFVRGDGRVTLSIKRIHPRSAVQFAVIGAPILEGSGSLEAGFLPSDKLHRFDRVAAASIGERDGVVFAGRLFPEPDEGEERLEASEVTDFVIVDPRGTKTTLHTRAIDQAISALDSCVTDRLKDFGLDLDAHSKLDKHVKLLDVGRLAEAIQRGYPKEAVRKGWDGMVPLRLIVDGNGRVVHCHVTNFLTAKVLRDAACDAMKEHARFDPAMDAEGNPATDFAFQQVRYLTAGGQRPFSADAHGFAIRHD</sequence>
<evidence type="ECO:0000313" key="4">
    <source>
        <dbReference type="Proteomes" id="UP000824321"/>
    </source>
</evidence>
<evidence type="ECO:0000259" key="2">
    <source>
        <dbReference type="PROSITE" id="PS52015"/>
    </source>
</evidence>
<feature type="domain" description="TonB C-terminal" evidence="2">
    <location>
        <begin position="188"/>
        <end position="279"/>
    </location>
</feature>
<dbReference type="InterPro" id="IPR037682">
    <property type="entry name" value="TonB_C"/>
</dbReference>
<feature type="chain" id="PRO_5046917308" evidence="1">
    <location>
        <begin position="21"/>
        <end position="298"/>
    </location>
</feature>